<dbReference type="OrthoDB" id="1924921at2759"/>
<dbReference type="PANTHER" id="PTHR38937:SF2">
    <property type="entry name" value="MEMBRANE PROTEIN OF ER BODY-LIKE PROTEIN ISOFORM X1"/>
    <property type="match status" value="1"/>
</dbReference>
<dbReference type="AlphaFoldDB" id="A0A5N6QKP4"/>
<accession>A0A5N6QKP4</accession>
<dbReference type="EMBL" id="CM017321">
    <property type="protein sequence ID" value="KAE7999755.1"/>
    <property type="molecule type" value="Genomic_DNA"/>
</dbReference>
<protein>
    <submittedName>
        <fullName evidence="2">Uncharacterized protein</fullName>
    </submittedName>
</protein>
<organism evidence="2 3">
    <name type="scientific">Carpinus fangiana</name>
    <dbReference type="NCBI Taxonomy" id="176857"/>
    <lineage>
        <taxon>Eukaryota</taxon>
        <taxon>Viridiplantae</taxon>
        <taxon>Streptophyta</taxon>
        <taxon>Embryophyta</taxon>
        <taxon>Tracheophyta</taxon>
        <taxon>Spermatophyta</taxon>
        <taxon>Magnoliopsida</taxon>
        <taxon>eudicotyledons</taxon>
        <taxon>Gunneridae</taxon>
        <taxon>Pentapetalae</taxon>
        <taxon>rosids</taxon>
        <taxon>fabids</taxon>
        <taxon>Fagales</taxon>
        <taxon>Betulaceae</taxon>
        <taxon>Carpinus</taxon>
    </lineage>
</organism>
<feature type="region of interest" description="Disordered" evidence="1">
    <location>
        <begin position="155"/>
        <end position="174"/>
    </location>
</feature>
<dbReference type="PANTHER" id="PTHR38937">
    <property type="entry name" value="MEMBRANE PROTEIN OF ER BODY-LIKE PROTEIN"/>
    <property type="match status" value="1"/>
</dbReference>
<proteinExistence type="predicted"/>
<reference evidence="2 3" key="1">
    <citation type="submission" date="2019-06" db="EMBL/GenBank/DDBJ databases">
        <title>A chromosomal-level reference genome of Carpinus fangiana (Coryloideae, Betulaceae).</title>
        <authorList>
            <person name="Yang X."/>
            <person name="Wang Z."/>
            <person name="Zhang L."/>
            <person name="Hao G."/>
            <person name="Liu J."/>
            <person name="Yang Y."/>
        </authorList>
    </citation>
    <scope>NUCLEOTIDE SEQUENCE [LARGE SCALE GENOMIC DNA]</scope>
    <source>
        <strain evidence="2">Cfa_2016G</strain>
        <tissue evidence="2">Leaf</tissue>
    </source>
</reference>
<sequence length="403" mass="43455">MEREAEAAKEELAVGGWQSFEEIINSTTTKSTATITTVGNDGESSFGSSALKNGDANFDDSKTSPDHVILDFTAATASAIQGGAEINPEEEVHFKTDLYLETVCTKPENYNFYCPNCKACIEKVLIRNEEEMRCPTCLECVKFMGGWVLQKFTRGKPEGPVSPRPTLPSGTNPETNVTILEDDSLKQESLTTSLVRSRPTPTPPGTNLEANVVILETLKQESLITSSISPQPTPSGTNPEANVMILEDDSSKQESLITSLVRSRPTPTPPGTNLQANVVILEASKKESLITSSISPQPTPSGTNPEANVMILEDDSLTQESTITSSVSPSPLPPPAPPLPPKSLIKWEILKSMVYGGLIESITSLSIVTSAASSATATCKCLIRFFILFHFFQTFILVQKLGI</sequence>
<evidence type="ECO:0000313" key="3">
    <source>
        <dbReference type="Proteomes" id="UP000327013"/>
    </source>
</evidence>
<keyword evidence="3" id="KW-1185">Reference proteome</keyword>
<evidence type="ECO:0000313" key="2">
    <source>
        <dbReference type="EMBL" id="KAE7999755.1"/>
    </source>
</evidence>
<dbReference type="InterPro" id="IPR052843">
    <property type="entry name" value="ER_body_metal_sequester"/>
</dbReference>
<name>A0A5N6QKP4_9ROSI</name>
<dbReference type="Proteomes" id="UP000327013">
    <property type="component" value="Chromosome 1"/>
</dbReference>
<gene>
    <name evidence="2" type="ORF">FH972_004156</name>
</gene>
<evidence type="ECO:0000256" key="1">
    <source>
        <dbReference type="SAM" id="MobiDB-lite"/>
    </source>
</evidence>